<dbReference type="OrthoDB" id="7845501at2759"/>
<dbReference type="STRING" id="7222.B4K475"/>
<organism evidence="2">
    <name type="scientific">Drosophila grimshawi</name>
    <name type="common">Hawaiian fruit fly</name>
    <name type="synonym">Idiomyia grimshawi</name>
    <dbReference type="NCBI Taxonomy" id="7222"/>
    <lineage>
        <taxon>Eukaryota</taxon>
        <taxon>Metazoa</taxon>
        <taxon>Ecdysozoa</taxon>
        <taxon>Arthropoda</taxon>
        <taxon>Hexapoda</taxon>
        <taxon>Insecta</taxon>
        <taxon>Pterygota</taxon>
        <taxon>Neoptera</taxon>
        <taxon>Endopterygota</taxon>
        <taxon>Diptera</taxon>
        <taxon>Brachycera</taxon>
        <taxon>Muscomorpha</taxon>
        <taxon>Ephydroidea</taxon>
        <taxon>Drosophilidae</taxon>
        <taxon>Drosophila</taxon>
        <taxon>Hawaiian Drosophila</taxon>
    </lineage>
</organism>
<dbReference type="Proteomes" id="UP000001070">
    <property type="component" value="Unassembled WGS sequence"/>
</dbReference>
<keyword evidence="2" id="KW-1185">Reference proteome</keyword>
<dbReference type="InterPro" id="IPR010512">
    <property type="entry name" value="DUF1091"/>
</dbReference>
<evidence type="ECO:0000313" key="1">
    <source>
        <dbReference type="EMBL" id="EDW04437.1"/>
    </source>
</evidence>
<protein>
    <submittedName>
        <fullName evidence="1">GH22589</fullName>
    </submittedName>
</protein>
<sequence>MCAFRSVNRSYKYMSIRAQIYELPITYALITFKLSKRDNQHVFERFNSSVELCRFMRDRQNPVASFLFSVFEDYATFNHTCPFTESHYILEKLPVQHVSNVLSILPNGRYIFHLLWTSDNRLKGEIMVYITKS</sequence>
<gene>
    <name evidence="1" type="primary">Dgri\GH22589</name>
    <name evidence="1" type="ORF">Dgri_GH22589</name>
</gene>
<evidence type="ECO:0000313" key="2">
    <source>
        <dbReference type="Proteomes" id="UP000001070"/>
    </source>
</evidence>
<dbReference type="Pfam" id="PF06477">
    <property type="entry name" value="DUF1091"/>
    <property type="match status" value="1"/>
</dbReference>
<dbReference type="OMA" id="ITGHFEF"/>
<accession>B4K475</accession>
<dbReference type="AlphaFoldDB" id="B4K475"/>
<name>B4K475_DROGR</name>
<dbReference type="PANTHER" id="PTHR20898:SF0">
    <property type="entry name" value="DAEDALUS ON 3-RELATED"/>
    <property type="match status" value="1"/>
</dbReference>
<dbReference type="SMART" id="SM00697">
    <property type="entry name" value="DM8"/>
    <property type="match status" value="1"/>
</dbReference>
<dbReference type="PANTHER" id="PTHR20898">
    <property type="entry name" value="DAEDALUS ON 3-RELATED-RELATED"/>
    <property type="match status" value="1"/>
</dbReference>
<reference evidence="1 2" key="1">
    <citation type="journal article" date="2007" name="Nature">
        <title>Evolution of genes and genomes on the Drosophila phylogeny.</title>
        <authorList>
            <consortium name="Drosophila 12 Genomes Consortium"/>
            <person name="Clark A.G."/>
            <person name="Eisen M.B."/>
            <person name="Smith D.R."/>
            <person name="Bergman C.M."/>
            <person name="Oliver B."/>
            <person name="Markow T.A."/>
            <person name="Kaufman T.C."/>
            <person name="Kellis M."/>
            <person name="Gelbart W."/>
            <person name="Iyer V.N."/>
            <person name="Pollard D.A."/>
            <person name="Sackton T.B."/>
            <person name="Larracuente A.M."/>
            <person name="Singh N.D."/>
            <person name="Abad J.P."/>
            <person name="Abt D.N."/>
            <person name="Adryan B."/>
            <person name="Aguade M."/>
            <person name="Akashi H."/>
            <person name="Anderson W.W."/>
            <person name="Aquadro C.F."/>
            <person name="Ardell D.H."/>
            <person name="Arguello R."/>
            <person name="Artieri C.G."/>
            <person name="Barbash D.A."/>
            <person name="Barker D."/>
            <person name="Barsanti P."/>
            <person name="Batterham P."/>
            <person name="Batzoglou S."/>
            <person name="Begun D."/>
            <person name="Bhutkar A."/>
            <person name="Blanco E."/>
            <person name="Bosak S.A."/>
            <person name="Bradley R.K."/>
            <person name="Brand A.D."/>
            <person name="Brent M.R."/>
            <person name="Brooks A.N."/>
            <person name="Brown R.H."/>
            <person name="Butlin R.K."/>
            <person name="Caggese C."/>
            <person name="Calvi B.R."/>
            <person name="Bernardo de Carvalho A."/>
            <person name="Caspi A."/>
            <person name="Castrezana S."/>
            <person name="Celniker S.E."/>
            <person name="Chang J.L."/>
            <person name="Chapple C."/>
            <person name="Chatterji S."/>
            <person name="Chinwalla A."/>
            <person name="Civetta A."/>
            <person name="Clifton S.W."/>
            <person name="Comeron J.M."/>
            <person name="Costello J.C."/>
            <person name="Coyne J.A."/>
            <person name="Daub J."/>
            <person name="David R.G."/>
            <person name="Delcher A.L."/>
            <person name="Delehaunty K."/>
            <person name="Do C.B."/>
            <person name="Ebling H."/>
            <person name="Edwards K."/>
            <person name="Eickbush T."/>
            <person name="Evans J.D."/>
            <person name="Filipski A."/>
            <person name="Findeiss S."/>
            <person name="Freyhult E."/>
            <person name="Fulton L."/>
            <person name="Fulton R."/>
            <person name="Garcia A.C."/>
            <person name="Gardiner A."/>
            <person name="Garfield D.A."/>
            <person name="Garvin B.E."/>
            <person name="Gibson G."/>
            <person name="Gilbert D."/>
            <person name="Gnerre S."/>
            <person name="Godfrey J."/>
            <person name="Good R."/>
            <person name="Gotea V."/>
            <person name="Gravely B."/>
            <person name="Greenberg A.J."/>
            <person name="Griffiths-Jones S."/>
            <person name="Gross S."/>
            <person name="Guigo R."/>
            <person name="Gustafson E.A."/>
            <person name="Haerty W."/>
            <person name="Hahn M.W."/>
            <person name="Halligan D.L."/>
            <person name="Halpern A.L."/>
            <person name="Halter G.M."/>
            <person name="Han M.V."/>
            <person name="Heger A."/>
            <person name="Hillier L."/>
            <person name="Hinrichs A.S."/>
            <person name="Holmes I."/>
            <person name="Hoskins R.A."/>
            <person name="Hubisz M.J."/>
            <person name="Hultmark D."/>
            <person name="Huntley M.A."/>
            <person name="Jaffe D.B."/>
            <person name="Jagadeeshan S."/>
            <person name="Jeck W.R."/>
            <person name="Johnson J."/>
            <person name="Jones C.D."/>
            <person name="Jordan W.C."/>
            <person name="Karpen G.H."/>
            <person name="Kataoka E."/>
            <person name="Keightley P.D."/>
            <person name="Kheradpour P."/>
            <person name="Kirkness E.F."/>
            <person name="Koerich L.B."/>
            <person name="Kristiansen K."/>
            <person name="Kudrna D."/>
            <person name="Kulathinal R.J."/>
            <person name="Kumar S."/>
            <person name="Kwok R."/>
            <person name="Lander E."/>
            <person name="Langley C.H."/>
            <person name="Lapoint R."/>
            <person name="Lazzaro B.P."/>
            <person name="Lee S.J."/>
            <person name="Levesque L."/>
            <person name="Li R."/>
            <person name="Lin C.F."/>
            <person name="Lin M.F."/>
            <person name="Lindblad-Toh K."/>
            <person name="Llopart A."/>
            <person name="Long M."/>
            <person name="Low L."/>
            <person name="Lozovsky E."/>
            <person name="Lu J."/>
            <person name="Luo M."/>
            <person name="Machado C.A."/>
            <person name="Makalowski W."/>
            <person name="Marzo M."/>
            <person name="Matsuda M."/>
            <person name="Matzkin L."/>
            <person name="McAllister B."/>
            <person name="McBride C.S."/>
            <person name="McKernan B."/>
            <person name="McKernan K."/>
            <person name="Mendez-Lago M."/>
            <person name="Minx P."/>
            <person name="Mollenhauer M.U."/>
            <person name="Montooth K."/>
            <person name="Mount S.M."/>
            <person name="Mu X."/>
            <person name="Myers E."/>
            <person name="Negre B."/>
            <person name="Newfeld S."/>
            <person name="Nielsen R."/>
            <person name="Noor M.A."/>
            <person name="O'Grady P."/>
            <person name="Pachter L."/>
            <person name="Papaceit M."/>
            <person name="Parisi M.J."/>
            <person name="Parisi M."/>
            <person name="Parts L."/>
            <person name="Pedersen J.S."/>
            <person name="Pesole G."/>
            <person name="Phillippy A.M."/>
            <person name="Ponting C.P."/>
            <person name="Pop M."/>
            <person name="Porcelli D."/>
            <person name="Powell J.R."/>
            <person name="Prohaska S."/>
            <person name="Pruitt K."/>
            <person name="Puig M."/>
            <person name="Quesneville H."/>
            <person name="Ram K.R."/>
            <person name="Rand D."/>
            <person name="Rasmussen M.D."/>
            <person name="Reed L.K."/>
            <person name="Reenan R."/>
            <person name="Reily A."/>
            <person name="Remington K.A."/>
            <person name="Rieger T.T."/>
            <person name="Ritchie M.G."/>
            <person name="Robin C."/>
            <person name="Rogers Y.H."/>
            <person name="Rohde C."/>
            <person name="Rozas J."/>
            <person name="Rubenfield M.J."/>
            <person name="Ruiz A."/>
            <person name="Russo S."/>
            <person name="Salzberg S.L."/>
            <person name="Sanchez-Gracia A."/>
            <person name="Saranga D.J."/>
            <person name="Sato H."/>
            <person name="Schaeffer S.W."/>
            <person name="Schatz M.C."/>
            <person name="Schlenke T."/>
            <person name="Schwartz R."/>
            <person name="Segarra C."/>
            <person name="Singh R.S."/>
            <person name="Sirot L."/>
            <person name="Sirota M."/>
            <person name="Sisneros N.B."/>
            <person name="Smith C.D."/>
            <person name="Smith T.F."/>
            <person name="Spieth J."/>
            <person name="Stage D.E."/>
            <person name="Stark A."/>
            <person name="Stephan W."/>
            <person name="Strausberg R.L."/>
            <person name="Strempel S."/>
            <person name="Sturgill D."/>
            <person name="Sutton G."/>
            <person name="Sutton G.G."/>
            <person name="Tao W."/>
            <person name="Teichmann S."/>
            <person name="Tobari Y.N."/>
            <person name="Tomimura Y."/>
            <person name="Tsolas J.M."/>
            <person name="Valente V.L."/>
            <person name="Venter E."/>
            <person name="Venter J.C."/>
            <person name="Vicario S."/>
            <person name="Vieira F.G."/>
            <person name="Vilella A.J."/>
            <person name="Villasante A."/>
            <person name="Walenz B."/>
            <person name="Wang J."/>
            <person name="Wasserman M."/>
            <person name="Watts T."/>
            <person name="Wilson D."/>
            <person name="Wilson R.K."/>
            <person name="Wing R.A."/>
            <person name="Wolfner M.F."/>
            <person name="Wong A."/>
            <person name="Wong G.K."/>
            <person name="Wu C.I."/>
            <person name="Wu G."/>
            <person name="Yamamoto D."/>
            <person name="Yang H.P."/>
            <person name="Yang S.P."/>
            <person name="Yorke J.A."/>
            <person name="Yoshida K."/>
            <person name="Zdobnov E."/>
            <person name="Zhang P."/>
            <person name="Zhang Y."/>
            <person name="Zimin A.V."/>
            <person name="Baldwin J."/>
            <person name="Abdouelleil A."/>
            <person name="Abdulkadir J."/>
            <person name="Abebe A."/>
            <person name="Abera B."/>
            <person name="Abreu J."/>
            <person name="Acer S.C."/>
            <person name="Aftuck L."/>
            <person name="Alexander A."/>
            <person name="An P."/>
            <person name="Anderson E."/>
            <person name="Anderson S."/>
            <person name="Arachi H."/>
            <person name="Azer M."/>
            <person name="Bachantsang P."/>
            <person name="Barry A."/>
            <person name="Bayul T."/>
            <person name="Berlin A."/>
            <person name="Bessette D."/>
            <person name="Bloom T."/>
            <person name="Blye J."/>
            <person name="Boguslavskiy L."/>
            <person name="Bonnet C."/>
            <person name="Boukhgalter B."/>
            <person name="Bourzgui I."/>
            <person name="Brown A."/>
            <person name="Cahill P."/>
            <person name="Channer S."/>
            <person name="Cheshatsang Y."/>
            <person name="Chuda L."/>
            <person name="Citroen M."/>
            <person name="Collymore A."/>
            <person name="Cooke P."/>
            <person name="Costello M."/>
            <person name="D'Aco K."/>
            <person name="Daza R."/>
            <person name="De Haan G."/>
            <person name="DeGray S."/>
            <person name="DeMaso C."/>
            <person name="Dhargay N."/>
            <person name="Dooley K."/>
            <person name="Dooley E."/>
            <person name="Doricent M."/>
            <person name="Dorje P."/>
            <person name="Dorjee K."/>
            <person name="Dupes A."/>
            <person name="Elong R."/>
            <person name="Falk J."/>
            <person name="Farina A."/>
            <person name="Faro S."/>
            <person name="Ferguson D."/>
            <person name="Fisher S."/>
            <person name="Foley C.D."/>
            <person name="Franke A."/>
            <person name="Friedrich D."/>
            <person name="Gadbois L."/>
            <person name="Gearin G."/>
            <person name="Gearin C.R."/>
            <person name="Giannoukos G."/>
            <person name="Goode T."/>
            <person name="Graham J."/>
            <person name="Grandbois E."/>
            <person name="Grewal S."/>
            <person name="Gyaltsen K."/>
            <person name="Hafez N."/>
            <person name="Hagos B."/>
            <person name="Hall J."/>
            <person name="Henson C."/>
            <person name="Hollinger A."/>
            <person name="Honan T."/>
            <person name="Huard M.D."/>
            <person name="Hughes L."/>
            <person name="Hurhula B."/>
            <person name="Husby M.E."/>
            <person name="Kamat A."/>
            <person name="Kanga B."/>
            <person name="Kashin S."/>
            <person name="Khazanovich D."/>
            <person name="Kisner P."/>
            <person name="Lance K."/>
            <person name="Lara M."/>
            <person name="Lee W."/>
            <person name="Lennon N."/>
            <person name="Letendre F."/>
            <person name="LeVine R."/>
            <person name="Lipovsky A."/>
            <person name="Liu X."/>
            <person name="Liu J."/>
            <person name="Liu S."/>
            <person name="Lokyitsang T."/>
            <person name="Lokyitsang Y."/>
            <person name="Lubonja R."/>
            <person name="Lui A."/>
            <person name="MacDonald P."/>
            <person name="Magnisalis V."/>
            <person name="Maru K."/>
            <person name="Matthews C."/>
            <person name="McCusker W."/>
            <person name="McDonough S."/>
            <person name="Mehta T."/>
            <person name="Meldrim J."/>
            <person name="Meneus L."/>
            <person name="Mihai O."/>
            <person name="Mihalev A."/>
            <person name="Mihova T."/>
            <person name="Mittelman R."/>
            <person name="Mlenga V."/>
            <person name="Montmayeur A."/>
            <person name="Mulrain L."/>
            <person name="Navidi A."/>
            <person name="Naylor J."/>
            <person name="Negash T."/>
            <person name="Nguyen T."/>
            <person name="Nguyen N."/>
            <person name="Nicol R."/>
            <person name="Norbu C."/>
            <person name="Norbu N."/>
            <person name="Novod N."/>
            <person name="O'Neill B."/>
            <person name="Osman S."/>
            <person name="Markiewicz E."/>
            <person name="Oyono O.L."/>
            <person name="Patti C."/>
            <person name="Phunkhang P."/>
            <person name="Pierre F."/>
            <person name="Priest M."/>
            <person name="Raghuraman S."/>
            <person name="Rege F."/>
            <person name="Reyes R."/>
            <person name="Rise C."/>
            <person name="Rogov P."/>
            <person name="Ross K."/>
            <person name="Ryan E."/>
            <person name="Settipalli S."/>
            <person name="Shea T."/>
            <person name="Sherpa N."/>
            <person name="Shi L."/>
            <person name="Shih D."/>
            <person name="Sparrow T."/>
            <person name="Spaulding J."/>
            <person name="Stalker J."/>
            <person name="Stange-Thomann N."/>
            <person name="Stavropoulos S."/>
            <person name="Stone C."/>
            <person name="Strader C."/>
            <person name="Tesfaye S."/>
            <person name="Thomson T."/>
            <person name="Thoulutsang Y."/>
            <person name="Thoulutsang D."/>
            <person name="Topham K."/>
            <person name="Topping I."/>
            <person name="Tsamla T."/>
            <person name="Vassiliev H."/>
            <person name="Vo A."/>
            <person name="Wangchuk T."/>
            <person name="Wangdi T."/>
            <person name="Weiand M."/>
            <person name="Wilkinson J."/>
            <person name="Wilson A."/>
            <person name="Yadav S."/>
            <person name="Young G."/>
            <person name="Yu Q."/>
            <person name="Zembek L."/>
            <person name="Zhong D."/>
            <person name="Zimmer A."/>
            <person name="Zwirko Z."/>
            <person name="Jaffe D.B."/>
            <person name="Alvarez P."/>
            <person name="Brockman W."/>
            <person name="Butler J."/>
            <person name="Chin C."/>
            <person name="Gnerre S."/>
            <person name="Grabherr M."/>
            <person name="Kleber M."/>
            <person name="Mauceli E."/>
            <person name="MacCallum I."/>
        </authorList>
    </citation>
    <scope>NUCLEOTIDE SEQUENCE [LARGE SCALE GENOMIC DNA]</scope>
    <source>
        <strain evidence="2">Tucson 15287-2541.00</strain>
    </source>
</reference>
<proteinExistence type="predicted"/>
<dbReference type="InParanoid" id="B4K475"/>
<dbReference type="PhylomeDB" id="B4K475"/>
<dbReference type="eggNOG" id="ENOG502T6TZ">
    <property type="taxonomic scope" value="Eukaryota"/>
</dbReference>
<dbReference type="HOGENOM" id="CLU_116900_1_1_1"/>
<dbReference type="EMBL" id="CH929133">
    <property type="protein sequence ID" value="EDW04437.1"/>
    <property type="molecule type" value="Genomic_DNA"/>
</dbReference>